<evidence type="ECO:0000313" key="3">
    <source>
        <dbReference type="EMBL" id="MBC3919281.1"/>
    </source>
</evidence>
<feature type="transmembrane region" description="Helical" evidence="1">
    <location>
        <begin position="59"/>
        <end position="82"/>
    </location>
</feature>
<feature type="domain" description="LiaF transmembrane" evidence="2">
    <location>
        <begin position="12"/>
        <end position="106"/>
    </location>
</feature>
<dbReference type="PANTHER" id="PTHR40763">
    <property type="entry name" value="MEMBRANE PROTEIN-RELATED"/>
    <property type="match status" value="1"/>
</dbReference>
<feature type="transmembrane region" description="Helical" evidence="1">
    <location>
        <begin position="6"/>
        <end position="25"/>
    </location>
</feature>
<keyword evidence="1" id="KW-1133">Transmembrane helix</keyword>
<dbReference type="EMBL" id="JACOGF010000009">
    <property type="protein sequence ID" value="MBC3919281.1"/>
    <property type="molecule type" value="Genomic_DNA"/>
</dbReference>
<comment type="caution">
    <text evidence="3">The sequence shown here is derived from an EMBL/GenBank/DDBJ whole genome shotgun (WGS) entry which is preliminary data.</text>
</comment>
<feature type="transmembrane region" description="Helical" evidence="1">
    <location>
        <begin position="89"/>
        <end position="107"/>
    </location>
</feature>
<dbReference type="InterPro" id="IPR054331">
    <property type="entry name" value="LiaF_TM"/>
</dbReference>
<dbReference type="Proteomes" id="UP000650424">
    <property type="component" value="Unassembled WGS sequence"/>
</dbReference>
<keyword evidence="1" id="KW-0472">Membrane</keyword>
<dbReference type="Pfam" id="PF22570">
    <property type="entry name" value="LiaF-TM"/>
    <property type="match status" value="1"/>
</dbReference>
<name>A0ABR6ZTS9_9BURK</name>
<proteinExistence type="predicted"/>
<evidence type="ECO:0000256" key="1">
    <source>
        <dbReference type="SAM" id="Phobius"/>
    </source>
</evidence>
<feature type="transmembrane region" description="Helical" evidence="1">
    <location>
        <begin position="37"/>
        <end position="53"/>
    </location>
</feature>
<reference evidence="3 4" key="1">
    <citation type="submission" date="2020-08" db="EMBL/GenBank/DDBJ databases">
        <title>Novel species isolated from subtropical streams in China.</title>
        <authorList>
            <person name="Lu H."/>
        </authorList>
    </citation>
    <scope>NUCLEOTIDE SEQUENCE [LARGE SCALE GENOMIC DNA]</scope>
    <source>
        <strain evidence="3 4">CY18W</strain>
    </source>
</reference>
<evidence type="ECO:0000313" key="4">
    <source>
        <dbReference type="Proteomes" id="UP000650424"/>
    </source>
</evidence>
<protein>
    <recommendedName>
        <fullName evidence="2">LiaF transmembrane domain-containing protein</fullName>
    </recommendedName>
</protein>
<dbReference type="PANTHER" id="PTHR40763:SF5">
    <property type="entry name" value="MEMBRANE PROTEIN"/>
    <property type="match status" value="1"/>
</dbReference>
<sequence length="228" mass="25000">MNNNNGQGRILVGAMLLLFGTLALLDNLDIFSTRDIFHFWPMVFIIVGVLKISKSDSTTGYIIGGGFIVLGTMLTLQYMGIIHFRMRDLWPVFLIFAGLMVIFKGKLGDKNNYLNGQTNQDSVCNIVAVMSGNKLQNSSQDFKGGEINAVMGGVELDLRQASIQSEATLNVFAMWGGIELKIPNDWTVISHGSPILGGFDDKTVPPMLNTKKLYIKGYAVMGGVEIKN</sequence>
<dbReference type="RefSeq" id="WP_186948550.1">
    <property type="nucleotide sequence ID" value="NZ_JACOGF010000009.1"/>
</dbReference>
<keyword evidence="4" id="KW-1185">Reference proteome</keyword>
<accession>A0ABR6ZTS9</accession>
<organism evidence="3 4">
    <name type="scientific">Undibacterium hunanense</name>
    <dbReference type="NCBI Taxonomy" id="2762292"/>
    <lineage>
        <taxon>Bacteria</taxon>
        <taxon>Pseudomonadati</taxon>
        <taxon>Pseudomonadota</taxon>
        <taxon>Betaproteobacteria</taxon>
        <taxon>Burkholderiales</taxon>
        <taxon>Oxalobacteraceae</taxon>
        <taxon>Undibacterium</taxon>
    </lineage>
</organism>
<keyword evidence="1" id="KW-0812">Transmembrane</keyword>
<evidence type="ECO:0000259" key="2">
    <source>
        <dbReference type="Pfam" id="PF22570"/>
    </source>
</evidence>
<gene>
    <name evidence="3" type="ORF">H8L32_17460</name>
</gene>